<dbReference type="Proteomes" id="UP001523401">
    <property type="component" value="Unassembled WGS sequence"/>
</dbReference>
<dbReference type="Pfam" id="PF08013">
    <property type="entry name" value="GatZ_KbaZ-like"/>
    <property type="match status" value="1"/>
</dbReference>
<comment type="pathway">
    <text evidence="1">Carbohydrate metabolism.</text>
</comment>
<name>A0ABT1CJ63_9PROT</name>
<dbReference type="PIRSF" id="PIRSF009264">
    <property type="entry name" value="TagBP_ald_AgaZ"/>
    <property type="match status" value="1"/>
</dbReference>
<dbReference type="InterPro" id="IPR012062">
    <property type="entry name" value="GatZ/KbaZ-like"/>
</dbReference>
<protein>
    <submittedName>
        <fullName evidence="2">D-tagatose-bisphosphate aldolase, class II, non-catalytic subunit</fullName>
        <ecNumber evidence="2">4.1.2.40</ecNumber>
    </submittedName>
</protein>
<sequence length="422" mass="46191">MTLSHLNTLPRLDTLRDRFDRGEGLAITSVCSAHPLVIEAALLHAASRGKPALIEATCNQVNQDGGYTGMTPAGFRDYVFGIADRLDFPREQIILGGDHLGPNPWKSLPAEEALKKASDMIAAYAEAGFTKLHLDASMGCKGETDHLPDEIVAERAVMLARRAESVAPARPVYVIGTEIPTPGGATEALDHVVPTTPDAVRATYRVHEKAFRDGVPEAWPRVIGIVVQPGVEFGHEDVAIYKPEQARDLVATLAQLPGLVFEAHSTDYQPGASLARLKQDGFCILKVGPELSFALRETLYGLDAINGFIDPQAVSLVGIMEKTMLASPANWQSHYHGNAMEQHILRHFSYSDRIRYYWPEPAAEQGVATLIQSLEKAPVPETMISQYLPRLFERVKSGALAADPKSLLIQSVRDVLDRYETL</sequence>
<comment type="caution">
    <text evidence="2">The sequence shown here is derived from an EMBL/GenBank/DDBJ whole genome shotgun (WGS) entry which is preliminary data.</text>
</comment>
<dbReference type="Gene3D" id="1.10.400.20">
    <property type="entry name" value="putative tagatose 6-phosphate kinase domain like"/>
    <property type="match status" value="1"/>
</dbReference>
<dbReference type="PANTHER" id="PTHR32502">
    <property type="entry name" value="N-ACETYLGALACTOSAMINE PERMEASE II COMPONENT-RELATED"/>
    <property type="match status" value="1"/>
</dbReference>
<dbReference type="Gene3D" id="3.20.20.70">
    <property type="entry name" value="Aldolase class I"/>
    <property type="match status" value="1"/>
</dbReference>
<keyword evidence="3" id="KW-1185">Reference proteome</keyword>
<dbReference type="PANTHER" id="PTHR32502:SF2">
    <property type="entry name" value="D-TAGATOSE-1,6-BISPHOSPHATE ALDOLASE SUBUNIT KBAZ"/>
    <property type="match status" value="1"/>
</dbReference>
<dbReference type="SUPFAM" id="SSF51569">
    <property type="entry name" value="Aldolase"/>
    <property type="match status" value="1"/>
</dbReference>
<dbReference type="GO" id="GO:0009025">
    <property type="term" value="F:tagatose-bisphosphate aldolase activity"/>
    <property type="evidence" value="ECO:0007669"/>
    <property type="project" value="UniProtKB-EC"/>
</dbReference>
<evidence type="ECO:0000313" key="3">
    <source>
        <dbReference type="Proteomes" id="UP001523401"/>
    </source>
</evidence>
<dbReference type="RefSeq" id="WP_252849892.1">
    <property type="nucleotide sequence ID" value="NZ_BAPW01000040.1"/>
</dbReference>
<dbReference type="EMBL" id="JAMXQU010000011">
    <property type="protein sequence ID" value="MCO6160877.1"/>
    <property type="molecule type" value="Genomic_DNA"/>
</dbReference>
<dbReference type="EC" id="4.1.2.40" evidence="2"/>
<dbReference type="InterPro" id="IPR050303">
    <property type="entry name" value="GatZ_KbaZ_carbometab"/>
</dbReference>
<accession>A0ABT1CJ63</accession>
<evidence type="ECO:0000256" key="1">
    <source>
        <dbReference type="ARBA" id="ARBA00005007"/>
    </source>
</evidence>
<organism evidence="2 3">
    <name type="scientific">Asaia lannensis NBRC 102526</name>
    <dbReference type="NCBI Taxonomy" id="1307926"/>
    <lineage>
        <taxon>Bacteria</taxon>
        <taxon>Pseudomonadati</taxon>
        <taxon>Pseudomonadota</taxon>
        <taxon>Alphaproteobacteria</taxon>
        <taxon>Acetobacterales</taxon>
        <taxon>Acetobacteraceae</taxon>
        <taxon>Asaia</taxon>
    </lineage>
</organism>
<dbReference type="NCBIfam" id="TIGR02810">
    <property type="entry name" value="agaZ_gatZ"/>
    <property type="match status" value="1"/>
</dbReference>
<evidence type="ECO:0000313" key="2">
    <source>
        <dbReference type="EMBL" id="MCO6160877.1"/>
    </source>
</evidence>
<reference evidence="2 3" key="1">
    <citation type="submission" date="2022-06" db="EMBL/GenBank/DDBJ databases">
        <title>Whole-genome of Asaia lannensis strain LMG 27011T.</title>
        <authorList>
            <person name="Sombolestani A."/>
        </authorList>
    </citation>
    <scope>NUCLEOTIDE SEQUENCE [LARGE SCALE GENOMIC DNA]</scope>
    <source>
        <strain evidence="2 3">NBRC 102526</strain>
    </source>
</reference>
<keyword evidence="2" id="KW-0456">Lyase</keyword>
<proteinExistence type="predicted"/>
<dbReference type="InterPro" id="IPR013785">
    <property type="entry name" value="Aldolase_TIM"/>
</dbReference>
<gene>
    <name evidence="2" type="ORF">NF685_12630</name>
</gene>